<keyword evidence="2" id="KW-1185">Reference proteome</keyword>
<protein>
    <recommendedName>
        <fullName evidence="3">RHS repeat-associated protein</fullName>
    </recommendedName>
</protein>
<proteinExistence type="predicted"/>
<name>A0A926NVQ0_9SPHI</name>
<gene>
    <name evidence="1" type="ORF">IDJ76_20205</name>
</gene>
<evidence type="ECO:0008006" key="3">
    <source>
        <dbReference type="Google" id="ProtNLM"/>
    </source>
</evidence>
<dbReference type="Gene3D" id="3.30.450.400">
    <property type="entry name" value="Colicin M, catalytic domain"/>
    <property type="match status" value="1"/>
</dbReference>
<dbReference type="Gene3D" id="2.180.10.10">
    <property type="entry name" value="RHS repeat-associated core"/>
    <property type="match status" value="1"/>
</dbReference>
<dbReference type="Proteomes" id="UP000619078">
    <property type="component" value="Unassembled WGS sequence"/>
</dbReference>
<dbReference type="AlphaFoldDB" id="A0A926NVQ0"/>
<sequence length="310" mass="34904">MNTYTYGFNGKENDNEVKGVGNQQDYGMRIYDPRVGRFLSVDPLTIKYPELTPYQFASNAVIGNTDLDGLELFPSYKALKINSPVTRVLKDVEIRNINLKKAVVSAGFKLGFSEELPKKLINHYSFGNGSQMTLSEKQMMDIHSQQVGIQGLDPVDLKQFHDLLMQTPKGKSVQLKEWRVLSGSGVSGTLGTFTVVFNGTFTKDDNYFYKWTFRGKMSFEDNWNFNSHNSAVNSGKRSLRTEEGAKLTDFAKKYLIGKPFDVSSVGVNVVQNSDDNFVNWFKDKPFIAVPNRASNVKSDSEKVKTDGTKY</sequence>
<dbReference type="EMBL" id="JACWMX010000012">
    <property type="protein sequence ID" value="MBD1395437.1"/>
    <property type="molecule type" value="Genomic_DNA"/>
</dbReference>
<dbReference type="NCBIfam" id="TIGR03696">
    <property type="entry name" value="Rhs_assc_core"/>
    <property type="match status" value="1"/>
</dbReference>
<evidence type="ECO:0000313" key="2">
    <source>
        <dbReference type="Proteomes" id="UP000619078"/>
    </source>
</evidence>
<dbReference type="InterPro" id="IPR022385">
    <property type="entry name" value="Rhs_assc_core"/>
</dbReference>
<comment type="caution">
    <text evidence="1">The sequence shown here is derived from an EMBL/GenBank/DDBJ whole genome shotgun (WGS) entry which is preliminary data.</text>
</comment>
<evidence type="ECO:0000313" key="1">
    <source>
        <dbReference type="EMBL" id="MBD1395437.1"/>
    </source>
</evidence>
<reference evidence="1" key="1">
    <citation type="submission" date="2020-09" db="EMBL/GenBank/DDBJ databases">
        <title>Novel species of Mucilaginibacter isolated from a glacier on the Tibetan Plateau.</title>
        <authorList>
            <person name="Liu Q."/>
            <person name="Xin Y.-H."/>
        </authorList>
    </citation>
    <scope>NUCLEOTIDE SEQUENCE</scope>
    <source>
        <strain evidence="1">ZB1P21</strain>
    </source>
</reference>
<dbReference type="RefSeq" id="WP_191166089.1">
    <property type="nucleotide sequence ID" value="NZ_JACWMX010000012.1"/>
</dbReference>
<organism evidence="1 2">
    <name type="scientific">Mucilaginibacter glaciei</name>
    <dbReference type="NCBI Taxonomy" id="2772109"/>
    <lineage>
        <taxon>Bacteria</taxon>
        <taxon>Pseudomonadati</taxon>
        <taxon>Bacteroidota</taxon>
        <taxon>Sphingobacteriia</taxon>
        <taxon>Sphingobacteriales</taxon>
        <taxon>Sphingobacteriaceae</taxon>
        <taxon>Mucilaginibacter</taxon>
    </lineage>
</organism>
<accession>A0A926NVQ0</accession>